<organism evidence="2">
    <name type="scientific">Rhizophora mucronata</name>
    <name type="common">Asiatic mangrove</name>
    <dbReference type="NCBI Taxonomy" id="61149"/>
    <lineage>
        <taxon>Eukaryota</taxon>
        <taxon>Viridiplantae</taxon>
        <taxon>Streptophyta</taxon>
        <taxon>Embryophyta</taxon>
        <taxon>Tracheophyta</taxon>
        <taxon>Spermatophyta</taxon>
        <taxon>Magnoliopsida</taxon>
        <taxon>eudicotyledons</taxon>
        <taxon>Gunneridae</taxon>
        <taxon>Pentapetalae</taxon>
        <taxon>rosids</taxon>
        <taxon>fabids</taxon>
        <taxon>Malpighiales</taxon>
        <taxon>Rhizophoraceae</taxon>
        <taxon>Rhizophora</taxon>
    </lineage>
</organism>
<proteinExistence type="predicted"/>
<evidence type="ECO:0000313" key="2">
    <source>
        <dbReference type="EMBL" id="MBX59876.1"/>
    </source>
</evidence>
<feature type="compositionally biased region" description="Polar residues" evidence="1">
    <location>
        <begin position="34"/>
        <end position="45"/>
    </location>
</feature>
<evidence type="ECO:0000256" key="1">
    <source>
        <dbReference type="SAM" id="MobiDB-lite"/>
    </source>
</evidence>
<feature type="region of interest" description="Disordered" evidence="1">
    <location>
        <begin position="26"/>
        <end position="45"/>
    </location>
</feature>
<reference evidence="2" key="1">
    <citation type="submission" date="2018-02" db="EMBL/GenBank/DDBJ databases">
        <title>Rhizophora mucronata_Transcriptome.</title>
        <authorList>
            <person name="Meera S.P."/>
            <person name="Sreeshan A."/>
            <person name="Augustine A."/>
        </authorList>
    </citation>
    <scope>NUCLEOTIDE SEQUENCE</scope>
    <source>
        <tissue evidence="2">Leaf</tissue>
    </source>
</reference>
<protein>
    <submittedName>
        <fullName evidence="2">Uncharacterized protein</fullName>
    </submittedName>
</protein>
<dbReference type="AlphaFoldDB" id="A0A2P2PYQ9"/>
<name>A0A2P2PYQ9_RHIMU</name>
<accession>A0A2P2PYQ9</accession>
<dbReference type="EMBL" id="GGEC01079392">
    <property type="protein sequence ID" value="MBX59876.1"/>
    <property type="molecule type" value="Transcribed_RNA"/>
</dbReference>
<sequence>MGKENGDNLIISDLLQKVQTRFTTREDYSHSVHHQTISTPQIPTG</sequence>